<keyword evidence="1" id="KW-0812">Transmembrane</keyword>
<keyword evidence="1" id="KW-0472">Membrane</keyword>
<evidence type="ECO:0000313" key="3">
    <source>
        <dbReference type="EMBL" id="QGW56838.1"/>
    </source>
</evidence>
<feature type="transmembrane region" description="Helical" evidence="1">
    <location>
        <begin position="305"/>
        <end position="325"/>
    </location>
</feature>
<gene>
    <name evidence="2" type="primary">CTR86</name>
</gene>
<dbReference type="AlphaFoldDB" id="A0A5P8D0U2"/>
<dbReference type="EMBL" id="MN480443">
    <property type="protein sequence ID" value="QGW56838.1"/>
    <property type="molecule type" value="Genomic_DNA"/>
</dbReference>
<dbReference type="PANTHER" id="PTHR34391:SF1">
    <property type="entry name" value="UPF0658 GOLGI APPARATUS MEMBRANE PROTEIN C1952.10C-RELATED"/>
    <property type="match status" value="1"/>
</dbReference>
<evidence type="ECO:0000313" key="2">
    <source>
        <dbReference type="EMBL" id="QFP92356.1"/>
    </source>
</evidence>
<keyword evidence="1" id="KW-1133">Transmembrane helix</keyword>
<dbReference type="EMBL" id="MK679676">
    <property type="protein sequence ID" value="QFP92356.1"/>
    <property type="molecule type" value="mRNA"/>
</dbReference>
<reference evidence="3" key="1">
    <citation type="journal article" date="2019" name="Microbiol. Res.">
        <title>Mating-type switching and mating-type gene array expression in the methylotrophic yeast Ogataea thermomethanolica TBRC656.</title>
        <authorList>
            <person name="Wongwisansri S."/>
            <person name="Promdonkoy P."/>
            <person name="Likhitrattanapisal S."/>
            <person name="Harnpichanchai P."/>
            <person name="Fujiyama K."/>
            <person name="Kaneko Y."/>
            <person name="Eurwilaichitr L."/>
            <person name="Ingsriswang S."/>
            <person name="Tanapongpipat S."/>
        </authorList>
    </citation>
    <scope>NUCLEOTIDE SEQUENCE</scope>
    <source>
        <strain evidence="3">TBRC 656</strain>
    </source>
</reference>
<sequence>MRNSVDNFSFAGLQAVEKEYAFEDPNDLNKKKVIEKTFWRKFRENVLDNDNAWIKLFLFASCSSAILILILECIICALFFNKFELIKYNEDDFNPVLAIYGYYRSYLKEKRYAMAAYLALYIYAELYQIAVTLIVLYTRNVYHLTSFLLFLAAMAVYAGIQYNEINTTITSFTAYSQLFSSPVGALEDGTQDAKIHIRRLSISVMIIATLACIIKSAIGFKLKEKFEKFTGEAIGNNRKLLQANTFFNLHRDTLLLALFFAPGYFLQAAIITPTKKGPEFAFTLSAIIISFVAIIGADYSTSNELRVYSAISSTLCLLGLGFIIFKLVEVYSSSGSNDDFPGMKSVIAFGVITAFLLLCLMAFLIQVIKNFGLGLSQVYAKNYHWKKSKSDETTKINSDKTITEPNTIKNIAILDNADSKIDRIESSGNSNIKKLPQRDELQF</sequence>
<feature type="transmembrane region" description="Helical" evidence="1">
    <location>
        <begin position="280"/>
        <end position="299"/>
    </location>
</feature>
<proteinExistence type="evidence at transcript level"/>
<name>A0A5P8D0U2_9ASCO</name>
<reference evidence="2" key="2">
    <citation type="submission" date="2019-03" db="EMBL/GenBank/DDBJ databases">
        <authorList>
            <person name="Promdonkoy P."/>
            <person name="Likhitrattanapisal S."/>
            <person name="Harnpichanchai P."/>
            <person name="Fujiyama K."/>
            <person name="Kaneko Y."/>
            <person name="Eurwilaichitr L."/>
            <person name="Ingsriswang S."/>
            <person name="Tanapongpipat S."/>
            <person name="Wongwisansri S."/>
        </authorList>
    </citation>
    <scope>NUCLEOTIDE SEQUENCE</scope>
    <source>
        <strain evidence="2">TBRC 656</strain>
    </source>
</reference>
<organism evidence="2">
    <name type="scientific">Ogataea thermomethanolica</name>
    <name type="common">nom. inval.</name>
    <dbReference type="NCBI Taxonomy" id="310468"/>
    <lineage>
        <taxon>Eukaryota</taxon>
        <taxon>Fungi</taxon>
        <taxon>Dikarya</taxon>
        <taxon>Ascomycota</taxon>
        <taxon>Saccharomycotina</taxon>
        <taxon>Pichiomycetes</taxon>
        <taxon>Pichiales</taxon>
        <taxon>Pichiaceae</taxon>
        <taxon>Ogataea</taxon>
    </lineage>
</organism>
<feature type="transmembrane region" description="Helical" evidence="1">
    <location>
        <begin position="254"/>
        <end position="273"/>
    </location>
</feature>
<dbReference type="InterPro" id="IPR040410">
    <property type="entry name" value="UPF0658_Golgi"/>
</dbReference>
<feature type="transmembrane region" description="Helical" evidence="1">
    <location>
        <begin position="200"/>
        <end position="220"/>
    </location>
</feature>
<evidence type="ECO:0000256" key="1">
    <source>
        <dbReference type="SAM" id="Phobius"/>
    </source>
</evidence>
<feature type="transmembrane region" description="Helical" evidence="1">
    <location>
        <begin position="346"/>
        <end position="368"/>
    </location>
</feature>
<dbReference type="GO" id="GO:0005794">
    <property type="term" value="C:Golgi apparatus"/>
    <property type="evidence" value="ECO:0007669"/>
    <property type="project" value="TreeGrafter"/>
</dbReference>
<feature type="transmembrane region" description="Helical" evidence="1">
    <location>
        <begin position="112"/>
        <end position="135"/>
    </location>
</feature>
<accession>A0A5P8D0U2</accession>
<dbReference type="PANTHER" id="PTHR34391">
    <property type="entry name" value="UPF0658 GOLGI APPARATUS MEMBRANE PROTEIN C1952.10C-RELATED"/>
    <property type="match status" value="1"/>
</dbReference>
<protein>
    <submittedName>
        <fullName evidence="2">Copper transport protein 86</fullName>
    </submittedName>
</protein>
<feature type="transmembrane region" description="Helical" evidence="1">
    <location>
        <begin position="141"/>
        <end position="160"/>
    </location>
</feature>
<feature type="transmembrane region" description="Helical" evidence="1">
    <location>
        <begin position="56"/>
        <end position="80"/>
    </location>
</feature>